<dbReference type="EMBL" id="CP036287">
    <property type="protein sequence ID" value="QDU66189.1"/>
    <property type="molecule type" value="Genomic_DNA"/>
</dbReference>
<gene>
    <name evidence="2" type="ORF">Pla133_12550</name>
</gene>
<feature type="transmembrane region" description="Helical" evidence="1">
    <location>
        <begin position="12"/>
        <end position="30"/>
    </location>
</feature>
<name>A0A518BGS3_9BACT</name>
<dbReference type="RefSeq" id="WP_145063520.1">
    <property type="nucleotide sequence ID" value="NZ_CP036287.1"/>
</dbReference>
<keyword evidence="3" id="KW-1185">Reference proteome</keyword>
<protein>
    <submittedName>
        <fullName evidence="2">Uncharacterized protein</fullName>
    </submittedName>
</protein>
<proteinExistence type="predicted"/>
<keyword evidence="1" id="KW-1133">Transmembrane helix</keyword>
<dbReference type="AlphaFoldDB" id="A0A518BGS3"/>
<evidence type="ECO:0000256" key="1">
    <source>
        <dbReference type="SAM" id="Phobius"/>
    </source>
</evidence>
<organism evidence="2 3">
    <name type="scientific">Engelhardtia mirabilis</name>
    <dbReference type="NCBI Taxonomy" id="2528011"/>
    <lineage>
        <taxon>Bacteria</taxon>
        <taxon>Pseudomonadati</taxon>
        <taxon>Planctomycetota</taxon>
        <taxon>Planctomycetia</taxon>
        <taxon>Planctomycetia incertae sedis</taxon>
        <taxon>Engelhardtia</taxon>
    </lineage>
</organism>
<evidence type="ECO:0000313" key="2">
    <source>
        <dbReference type="EMBL" id="QDU66189.1"/>
    </source>
</evidence>
<dbReference type="Proteomes" id="UP000316921">
    <property type="component" value="Chromosome"/>
</dbReference>
<keyword evidence="1" id="KW-0472">Membrane</keyword>
<evidence type="ECO:0000313" key="3">
    <source>
        <dbReference type="Proteomes" id="UP000316921"/>
    </source>
</evidence>
<accession>A0A518BGS3</accession>
<keyword evidence="1" id="KW-0812">Transmembrane</keyword>
<reference evidence="2 3" key="1">
    <citation type="submission" date="2019-02" db="EMBL/GenBank/DDBJ databases">
        <title>Deep-cultivation of Planctomycetes and their phenomic and genomic characterization uncovers novel biology.</title>
        <authorList>
            <person name="Wiegand S."/>
            <person name="Jogler M."/>
            <person name="Boedeker C."/>
            <person name="Pinto D."/>
            <person name="Vollmers J."/>
            <person name="Rivas-Marin E."/>
            <person name="Kohn T."/>
            <person name="Peeters S.H."/>
            <person name="Heuer A."/>
            <person name="Rast P."/>
            <person name="Oberbeckmann S."/>
            <person name="Bunk B."/>
            <person name="Jeske O."/>
            <person name="Meyerdierks A."/>
            <person name="Storesund J.E."/>
            <person name="Kallscheuer N."/>
            <person name="Luecker S."/>
            <person name="Lage O.M."/>
            <person name="Pohl T."/>
            <person name="Merkel B.J."/>
            <person name="Hornburger P."/>
            <person name="Mueller R.-W."/>
            <person name="Bruemmer F."/>
            <person name="Labrenz M."/>
            <person name="Spormann A.M."/>
            <person name="Op den Camp H."/>
            <person name="Overmann J."/>
            <person name="Amann R."/>
            <person name="Jetten M.S.M."/>
            <person name="Mascher T."/>
            <person name="Medema M.H."/>
            <person name="Devos D.P."/>
            <person name="Kaster A.-K."/>
            <person name="Ovreas L."/>
            <person name="Rohde M."/>
            <person name="Galperin M.Y."/>
            <person name="Jogler C."/>
        </authorList>
    </citation>
    <scope>NUCLEOTIDE SEQUENCE [LARGE SCALE GENOMIC DNA]</scope>
    <source>
        <strain evidence="2 3">Pla133</strain>
    </source>
</reference>
<dbReference type="KEGG" id="pbap:Pla133_12550"/>
<sequence length="155" mass="17621">MQESNVYDVIAAFWWPAAVLLSAVIFRAPLTTLLRRREIRVRYGSMELVVPASETESALQDVFAGFLEQYERLLRPFHREVMETVLRSVEPRRVDEVIEGFDRDDPEHIGCLRALRGLGLVVPAGGGAWSSETRIEVTAFGRSLTKYLRSRRAEA</sequence>